<keyword evidence="3" id="KW-1185">Reference proteome</keyword>
<sequence length="166" mass="18868">MPNWRDILLVSLFIIVWPITKLFYVILFLLAPIWTLVSFILLPFNHLAQTIYSIITLPFSVKWLERIETLYVYLGTAALIGGLTGAVIFAIFKFISASLNIDSTVVPPPKERVRSAAEFRAAQREKREEKIDFTPAPTPVVLKKMPGSRRKGLLSQAIMEEEDSDF</sequence>
<name>A0A7U2F901_PHANO</name>
<feature type="transmembrane region" description="Helical" evidence="1">
    <location>
        <begin position="36"/>
        <end position="59"/>
    </location>
</feature>
<organism evidence="2 3">
    <name type="scientific">Phaeosphaeria nodorum (strain SN15 / ATCC MYA-4574 / FGSC 10173)</name>
    <name type="common">Glume blotch fungus</name>
    <name type="synonym">Parastagonospora nodorum</name>
    <dbReference type="NCBI Taxonomy" id="321614"/>
    <lineage>
        <taxon>Eukaryota</taxon>
        <taxon>Fungi</taxon>
        <taxon>Dikarya</taxon>
        <taxon>Ascomycota</taxon>
        <taxon>Pezizomycotina</taxon>
        <taxon>Dothideomycetes</taxon>
        <taxon>Pleosporomycetidae</taxon>
        <taxon>Pleosporales</taxon>
        <taxon>Pleosporineae</taxon>
        <taxon>Phaeosphaeriaceae</taxon>
        <taxon>Parastagonospora</taxon>
    </lineage>
</organism>
<reference evidence="3" key="1">
    <citation type="journal article" date="2021" name="BMC Genomics">
        <title>Chromosome-level genome assembly and manually-curated proteome of model necrotroph Parastagonospora nodorum Sn15 reveals a genome-wide trove of candidate effector homologs, and redundancy of virulence-related functions within an accessory chromosome.</title>
        <authorList>
            <person name="Bertazzoni S."/>
            <person name="Jones D.A.B."/>
            <person name="Phan H.T."/>
            <person name="Tan K.-C."/>
            <person name="Hane J.K."/>
        </authorList>
    </citation>
    <scope>NUCLEOTIDE SEQUENCE [LARGE SCALE GENOMIC DNA]</scope>
    <source>
        <strain evidence="3">SN15 / ATCC MYA-4574 / FGSC 10173)</strain>
    </source>
</reference>
<gene>
    <name evidence="2" type="ORF">JI435_091770</name>
</gene>
<feature type="transmembrane region" description="Helical" evidence="1">
    <location>
        <begin position="7"/>
        <end position="30"/>
    </location>
</feature>
<dbReference type="Proteomes" id="UP000663193">
    <property type="component" value="Chromosome 11"/>
</dbReference>
<dbReference type="EMBL" id="CP069033">
    <property type="protein sequence ID" value="QRD00628.1"/>
    <property type="molecule type" value="Genomic_DNA"/>
</dbReference>
<keyword evidence="1" id="KW-1133">Transmembrane helix</keyword>
<keyword evidence="1" id="KW-0472">Membrane</keyword>
<dbReference type="KEGG" id="pno:SNOG_09177"/>
<dbReference type="AlphaFoldDB" id="A0A7U2F901"/>
<evidence type="ECO:0000313" key="3">
    <source>
        <dbReference type="Proteomes" id="UP000663193"/>
    </source>
</evidence>
<feature type="transmembrane region" description="Helical" evidence="1">
    <location>
        <begin position="71"/>
        <end position="92"/>
    </location>
</feature>
<keyword evidence="1" id="KW-0812">Transmembrane</keyword>
<protein>
    <submittedName>
        <fullName evidence="2">Uncharacterized protein</fullName>
    </submittedName>
</protein>
<accession>A0A7U2F901</accession>
<proteinExistence type="predicted"/>
<dbReference type="OrthoDB" id="4502894at2759"/>
<evidence type="ECO:0000256" key="1">
    <source>
        <dbReference type="SAM" id="Phobius"/>
    </source>
</evidence>
<evidence type="ECO:0000313" key="2">
    <source>
        <dbReference type="EMBL" id="QRD00628.1"/>
    </source>
</evidence>
<dbReference type="RefSeq" id="XP_001799478.1">
    <property type="nucleotide sequence ID" value="XM_001799426.1"/>
</dbReference>
<dbReference type="VEuPathDB" id="FungiDB:JI435_091770"/>